<dbReference type="AlphaFoldDB" id="A0A5C2SLJ9"/>
<sequence length="227" mass="25937">MPSRRFTIRVDKSKNVVIGEADAVPEAAPSSRVPQSPLPVPACSETYADIMNHYAPEELGKDPELRKLFEGAAAPSTSALHWSCRRIEDMLTRDRTSMAETLEKQEQAHREDRALHQQEKHSLIMELADANRKILALQDAASKRETEDAQARRRLEDSLKAHVETQAQLEESRKAHSDTSVLLDDMFHWVERMGRMIDESHATALRTQADYAVLQTRMFEREAEYEK</sequence>
<proteinExistence type="predicted"/>
<name>A0A5C2SLJ9_9APHY</name>
<protein>
    <submittedName>
        <fullName evidence="1">Uncharacterized protein</fullName>
    </submittedName>
</protein>
<dbReference type="Proteomes" id="UP000313359">
    <property type="component" value="Unassembled WGS sequence"/>
</dbReference>
<evidence type="ECO:0000313" key="2">
    <source>
        <dbReference type="Proteomes" id="UP000313359"/>
    </source>
</evidence>
<evidence type="ECO:0000313" key="1">
    <source>
        <dbReference type="EMBL" id="RPD64009.1"/>
    </source>
</evidence>
<keyword evidence="2" id="KW-1185">Reference proteome</keyword>
<gene>
    <name evidence="1" type="ORF">L227DRAFT_608531</name>
</gene>
<reference evidence="1" key="1">
    <citation type="journal article" date="2018" name="Genome Biol. Evol.">
        <title>Genomics and development of Lentinus tigrinus, a white-rot wood-decaying mushroom with dimorphic fruiting bodies.</title>
        <authorList>
            <person name="Wu B."/>
            <person name="Xu Z."/>
            <person name="Knudson A."/>
            <person name="Carlson A."/>
            <person name="Chen N."/>
            <person name="Kovaka S."/>
            <person name="LaButti K."/>
            <person name="Lipzen A."/>
            <person name="Pennachio C."/>
            <person name="Riley R."/>
            <person name="Schakwitz W."/>
            <person name="Umezawa K."/>
            <person name="Ohm R.A."/>
            <person name="Grigoriev I.V."/>
            <person name="Nagy L.G."/>
            <person name="Gibbons J."/>
            <person name="Hibbett D."/>
        </authorList>
    </citation>
    <scope>NUCLEOTIDE SEQUENCE [LARGE SCALE GENOMIC DNA]</scope>
    <source>
        <strain evidence="1">ALCF2SS1-6</strain>
    </source>
</reference>
<dbReference type="EMBL" id="ML122255">
    <property type="protein sequence ID" value="RPD64009.1"/>
    <property type="molecule type" value="Genomic_DNA"/>
</dbReference>
<accession>A0A5C2SLJ9</accession>
<organism evidence="1 2">
    <name type="scientific">Lentinus tigrinus ALCF2SS1-6</name>
    <dbReference type="NCBI Taxonomy" id="1328759"/>
    <lineage>
        <taxon>Eukaryota</taxon>
        <taxon>Fungi</taxon>
        <taxon>Dikarya</taxon>
        <taxon>Basidiomycota</taxon>
        <taxon>Agaricomycotina</taxon>
        <taxon>Agaricomycetes</taxon>
        <taxon>Polyporales</taxon>
        <taxon>Polyporaceae</taxon>
        <taxon>Lentinus</taxon>
    </lineage>
</organism>